<dbReference type="GO" id="GO:0005829">
    <property type="term" value="C:cytosol"/>
    <property type="evidence" value="ECO:0007669"/>
    <property type="project" value="TreeGrafter"/>
</dbReference>
<dbReference type="SUPFAM" id="SSF50475">
    <property type="entry name" value="FMN-binding split barrel"/>
    <property type="match status" value="1"/>
</dbReference>
<keyword evidence="1" id="KW-0560">Oxidoreductase</keyword>
<dbReference type="InterPro" id="IPR052019">
    <property type="entry name" value="F420H2_bilvrd_red/Heme_oxyg"/>
</dbReference>
<dbReference type="InterPro" id="IPR012349">
    <property type="entry name" value="Split_barrel_FMN-bd"/>
</dbReference>
<dbReference type="InterPro" id="IPR019967">
    <property type="entry name" value="F420-dep_enz_PPOX_Rv0121"/>
</dbReference>
<dbReference type="PANTHER" id="PTHR35176">
    <property type="entry name" value="HEME OXYGENASE HI_0854-RELATED"/>
    <property type="match status" value="1"/>
</dbReference>
<proteinExistence type="predicted"/>
<keyword evidence="4" id="KW-1185">Reference proteome</keyword>
<dbReference type="NCBIfam" id="TIGR03668">
    <property type="entry name" value="Rv0121_F420"/>
    <property type="match status" value="1"/>
</dbReference>
<dbReference type="InterPro" id="IPR011576">
    <property type="entry name" value="Pyridox_Oxase_N"/>
</dbReference>
<evidence type="ECO:0000259" key="2">
    <source>
        <dbReference type="Pfam" id="PF01243"/>
    </source>
</evidence>
<dbReference type="AlphaFoldDB" id="A0A9X7JKT5"/>
<evidence type="ECO:0000313" key="4">
    <source>
        <dbReference type="Proteomes" id="UP000242427"/>
    </source>
</evidence>
<comment type="caution">
    <text evidence="3">The sequence shown here is derived from an EMBL/GenBank/DDBJ whole genome shotgun (WGS) entry which is preliminary data.</text>
</comment>
<dbReference type="Proteomes" id="UP000242427">
    <property type="component" value="Unassembled WGS sequence"/>
</dbReference>
<dbReference type="RefSeq" id="WP_106681168.1">
    <property type="nucleotide sequence ID" value="NZ_PXWG01000129.1"/>
</dbReference>
<feature type="domain" description="Pyridoxamine 5'-phosphate oxidase N-terminal" evidence="2">
    <location>
        <begin position="6"/>
        <end position="135"/>
    </location>
</feature>
<dbReference type="Pfam" id="PF01243">
    <property type="entry name" value="PNPOx_N"/>
    <property type="match status" value="1"/>
</dbReference>
<protein>
    <submittedName>
        <fullName evidence="3">TIGR03668 family PPOX class F420-dependent oxidoreductase</fullName>
    </submittedName>
</protein>
<sequence>MRLGSAEARARFAAAPVARLATAGREGVPHLVPVTFAVAGDTVYFAVDHKPKRTRELRRLHNIEQNPRVALLADHYAGDWTTLWWARADGRATVRTDPAHCRTPLALLAEKYPQYRDRPPEGPVVAVEVTEWSGWAAADPATWLRRPGPRGSGR</sequence>
<dbReference type="OrthoDB" id="9812086at2"/>
<evidence type="ECO:0000313" key="3">
    <source>
        <dbReference type="EMBL" id="PSJ25274.1"/>
    </source>
</evidence>
<gene>
    <name evidence="3" type="ORF">B7P34_29075</name>
</gene>
<reference evidence="3 4" key="1">
    <citation type="submission" date="2018-03" db="EMBL/GenBank/DDBJ databases">
        <title>Chitinolytic properties of Streptosporangium nondiastaticum TBG75A20.</title>
        <authorList>
            <person name="Gayathri V."/>
            <person name="Shiburaj S."/>
        </authorList>
    </citation>
    <scope>NUCLEOTIDE SEQUENCE [LARGE SCALE GENOMIC DNA]</scope>
    <source>
        <strain evidence="3 4">TBG75A20</strain>
    </source>
</reference>
<evidence type="ECO:0000256" key="1">
    <source>
        <dbReference type="ARBA" id="ARBA00023002"/>
    </source>
</evidence>
<dbReference type="GO" id="GO:0070967">
    <property type="term" value="F:coenzyme F420 binding"/>
    <property type="evidence" value="ECO:0007669"/>
    <property type="project" value="TreeGrafter"/>
</dbReference>
<dbReference type="EMBL" id="PXWG01000129">
    <property type="protein sequence ID" value="PSJ25274.1"/>
    <property type="molecule type" value="Genomic_DNA"/>
</dbReference>
<accession>A0A9X7JKT5</accession>
<dbReference type="Gene3D" id="2.30.110.10">
    <property type="entry name" value="Electron Transport, Fmn-binding Protein, Chain A"/>
    <property type="match status" value="1"/>
</dbReference>
<dbReference type="GO" id="GO:0016627">
    <property type="term" value="F:oxidoreductase activity, acting on the CH-CH group of donors"/>
    <property type="evidence" value="ECO:0007669"/>
    <property type="project" value="TreeGrafter"/>
</dbReference>
<name>A0A9X7JKT5_9ACTN</name>
<dbReference type="PANTHER" id="PTHR35176:SF2">
    <property type="entry name" value="F420H(2)-DEPENDENT REDUCTASE RV1155"/>
    <property type="match status" value="1"/>
</dbReference>
<organism evidence="3 4">
    <name type="scientific">Streptosporangium nondiastaticum</name>
    <dbReference type="NCBI Taxonomy" id="35764"/>
    <lineage>
        <taxon>Bacteria</taxon>
        <taxon>Bacillati</taxon>
        <taxon>Actinomycetota</taxon>
        <taxon>Actinomycetes</taxon>
        <taxon>Streptosporangiales</taxon>
        <taxon>Streptosporangiaceae</taxon>
        <taxon>Streptosporangium</taxon>
    </lineage>
</organism>